<reference evidence="4 5" key="1">
    <citation type="journal article" date="2016" name="Nat. Commun.">
        <title>Ectomycorrhizal ecology is imprinted in the genome of the dominant symbiotic fungus Cenococcum geophilum.</title>
        <authorList>
            <consortium name="DOE Joint Genome Institute"/>
            <person name="Peter M."/>
            <person name="Kohler A."/>
            <person name="Ohm R.A."/>
            <person name="Kuo A."/>
            <person name="Krutzmann J."/>
            <person name="Morin E."/>
            <person name="Arend M."/>
            <person name="Barry K.W."/>
            <person name="Binder M."/>
            <person name="Choi C."/>
            <person name="Clum A."/>
            <person name="Copeland A."/>
            <person name="Grisel N."/>
            <person name="Haridas S."/>
            <person name="Kipfer T."/>
            <person name="LaButti K."/>
            <person name="Lindquist E."/>
            <person name="Lipzen A."/>
            <person name="Maire R."/>
            <person name="Meier B."/>
            <person name="Mihaltcheva S."/>
            <person name="Molinier V."/>
            <person name="Murat C."/>
            <person name="Poggeler S."/>
            <person name="Quandt C.A."/>
            <person name="Sperisen C."/>
            <person name="Tritt A."/>
            <person name="Tisserant E."/>
            <person name="Crous P.W."/>
            <person name="Henrissat B."/>
            <person name="Nehls U."/>
            <person name="Egli S."/>
            <person name="Spatafora J.W."/>
            <person name="Grigoriev I.V."/>
            <person name="Martin F.M."/>
        </authorList>
    </citation>
    <scope>NUCLEOTIDE SEQUENCE [LARGE SCALE GENOMIC DNA]</scope>
    <source>
        <strain evidence="4 5">CBS 459.81</strain>
    </source>
</reference>
<comment type="subcellular location">
    <subcellularLocation>
        <location evidence="2">Golgi apparatus</location>
        <location evidence="2">trans-Golgi network</location>
    </subcellularLocation>
</comment>
<evidence type="ECO:0000256" key="1">
    <source>
        <dbReference type="ARBA" id="ARBA00006080"/>
    </source>
</evidence>
<sequence length="252" mass="27329">MSTIASPRASTSIRSPSSSRTSLEAPASRPTTTRRNRAALRDYYGLKGAATATSTADGTETEKEDAEGSELDKEGFDSAAYVKDVLAKQGLEGVLRVEGSLVSEIRNLDGERKALVYDNYSKLIAATDTIRKMRSNMDPLAPTTSTLSPAISHIAETAASLSASLLDRTTPAPGIVVVALENGENVKKKARETVKWALDTPRRLEEMIKEGKSEEAVREWEEVSALLLNWRGVKGVQELREQCECLIGNTQS</sequence>
<dbReference type="GO" id="GO:1990745">
    <property type="term" value="C:EARP complex"/>
    <property type="evidence" value="ECO:0007669"/>
    <property type="project" value="TreeGrafter"/>
</dbReference>
<feature type="region of interest" description="Disordered" evidence="3">
    <location>
        <begin position="1"/>
        <end position="37"/>
    </location>
</feature>
<dbReference type="GO" id="GO:0048193">
    <property type="term" value="P:Golgi vesicle transport"/>
    <property type="evidence" value="ECO:0007669"/>
    <property type="project" value="TreeGrafter"/>
</dbReference>
<dbReference type="GO" id="GO:0007030">
    <property type="term" value="P:Golgi organization"/>
    <property type="evidence" value="ECO:0007669"/>
    <property type="project" value="UniProtKB-UniRule"/>
</dbReference>
<accession>A0A8E2EC94</accession>
<dbReference type="GO" id="GO:0016020">
    <property type="term" value="C:membrane"/>
    <property type="evidence" value="ECO:0007669"/>
    <property type="project" value="TreeGrafter"/>
</dbReference>
<dbReference type="EMBL" id="KV744925">
    <property type="protein sequence ID" value="OCK81327.1"/>
    <property type="molecule type" value="Genomic_DNA"/>
</dbReference>
<keyword evidence="2" id="KW-0333">Golgi apparatus</keyword>
<dbReference type="GO" id="GO:0005829">
    <property type="term" value="C:cytosol"/>
    <property type="evidence" value="ECO:0007669"/>
    <property type="project" value="GOC"/>
</dbReference>
<dbReference type="PANTHER" id="PTHR15954:SF4">
    <property type="entry name" value="VACUOLAR PROTEIN SORTING-ASSOCIATED PROTEIN 51 HOMOLOG"/>
    <property type="match status" value="1"/>
</dbReference>
<gene>
    <name evidence="4" type="ORF">K432DRAFT_295779</name>
</gene>
<dbReference type="GO" id="GO:0015031">
    <property type="term" value="P:protein transport"/>
    <property type="evidence" value="ECO:0007669"/>
    <property type="project" value="UniProtKB-UniRule"/>
</dbReference>
<feature type="compositionally biased region" description="Low complexity" evidence="3">
    <location>
        <begin position="1"/>
        <end position="22"/>
    </location>
</feature>
<dbReference type="Proteomes" id="UP000250266">
    <property type="component" value="Unassembled WGS sequence"/>
</dbReference>
<keyword evidence="5" id="KW-1185">Reference proteome</keyword>
<dbReference type="PANTHER" id="PTHR15954">
    <property type="entry name" value="VACUOLAR PROTEIN SORTING-ASSOCIATED PROTEIN 51 HOMOLOG"/>
    <property type="match status" value="1"/>
</dbReference>
<dbReference type="OrthoDB" id="203678at2759"/>
<evidence type="ECO:0000313" key="4">
    <source>
        <dbReference type="EMBL" id="OCK81327.1"/>
    </source>
</evidence>
<keyword evidence="2" id="KW-0445">Lipid transport</keyword>
<keyword evidence="2" id="KW-0813">Transport</keyword>
<proteinExistence type="inferred from homology"/>
<dbReference type="Pfam" id="PF08700">
    <property type="entry name" value="VPS51_Exo84_N"/>
    <property type="match status" value="1"/>
</dbReference>
<organism evidence="4 5">
    <name type="scientific">Lepidopterella palustris CBS 459.81</name>
    <dbReference type="NCBI Taxonomy" id="1314670"/>
    <lineage>
        <taxon>Eukaryota</taxon>
        <taxon>Fungi</taxon>
        <taxon>Dikarya</taxon>
        <taxon>Ascomycota</taxon>
        <taxon>Pezizomycotina</taxon>
        <taxon>Dothideomycetes</taxon>
        <taxon>Pleosporomycetidae</taxon>
        <taxon>Mytilinidiales</taxon>
        <taxon>Argynnaceae</taxon>
        <taxon>Lepidopterella</taxon>
    </lineage>
</organism>
<dbReference type="InterPro" id="IPR014812">
    <property type="entry name" value="Vps51"/>
</dbReference>
<comment type="function">
    <text evidence="2">Acts as component of the GARP complex that is involved in retrograde transport from early and late endosomes to the trans-Golgi network (TGN).</text>
</comment>
<dbReference type="GO" id="GO:0006869">
    <property type="term" value="P:lipid transport"/>
    <property type="evidence" value="ECO:0007669"/>
    <property type="project" value="UniProtKB-UniRule"/>
</dbReference>
<name>A0A8E2EC94_9PEZI</name>
<evidence type="ECO:0000256" key="3">
    <source>
        <dbReference type="SAM" id="MobiDB-lite"/>
    </source>
</evidence>
<dbReference type="GO" id="GO:0032456">
    <property type="term" value="P:endocytic recycling"/>
    <property type="evidence" value="ECO:0007669"/>
    <property type="project" value="TreeGrafter"/>
</dbReference>
<dbReference type="GO" id="GO:0000938">
    <property type="term" value="C:GARP complex"/>
    <property type="evidence" value="ECO:0007669"/>
    <property type="project" value="UniProtKB-UniRule"/>
</dbReference>
<dbReference type="AlphaFoldDB" id="A0A8E2EC94"/>
<protein>
    <recommendedName>
        <fullName evidence="2">Vacuolar protein sorting-associated protein 51 homolog</fullName>
    </recommendedName>
</protein>
<feature type="region of interest" description="Disordered" evidence="3">
    <location>
        <begin position="50"/>
        <end position="72"/>
    </location>
</feature>
<dbReference type="GO" id="GO:0042147">
    <property type="term" value="P:retrograde transport, endosome to Golgi"/>
    <property type="evidence" value="ECO:0007669"/>
    <property type="project" value="UniProtKB-UniRule"/>
</dbReference>
<evidence type="ECO:0000256" key="2">
    <source>
        <dbReference type="RuleBase" id="RU368010"/>
    </source>
</evidence>
<evidence type="ECO:0000313" key="5">
    <source>
        <dbReference type="Proteomes" id="UP000250266"/>
    </source>
</evidence>
<comment type="subunit">
    <text evidence="2">Component of the Golgi-associated retrograde protein (GARP) complex.</text>
</comment>
<comment type="similarity">
    <text evidence="1 2">Belongs to the VPS51 family.</text>
</comment>
<keyword evidence="2" id="KW-0653">Protein transport</keyword>